<dbReference type="InterPro" id="IPR050414">
    <property type="entry name" value="Fungal_M35_metalloproteases"/>
</dbReference>
<evidence type="ECO:0000259" key="8">
    <source>
        <dbReference type="SMART" id="SM01351"/>
    </source>
</evidence>
<dbReference type="GO" id="GO:0004222">
    <property type="term" value="F:metalloendopeptidase activity"/>
    <property type="evidence" value="ECO:0007669"/>
    <property type="project" value="InterPro"/>
</dbReference>
<evidence type="ECO:0000256" key="3">
    <source>
        <dbReference type="ARBA" id="ARBA00022670"/>
    </source>
</evidence>
<dbReference type="GO" id="GO:0046872">
    <property type="term" value="F:metal ion binding"/>
    <property type="evidence" value="ECO:0007669"/>
    <property type="project" value="UniProtKB-KW"/>
</dbReference>
<keyword evidence="5" id="KW-0378">Hydrolase</keyword>
<proteinExistence type="inferred from homology"/>
<comment type="similarity">
    <text evidence="2">Belongs to the peptidase M35 family.</text>
</comment>
<evidence type="ECO:0000256" key="7">
    <source>
        <dbReference type="ARBA" id="ARBA00023049"/>
    </source>
</evidence>
<dbReference type="GO" id="GO:0006508">
    <property type="term" value="P:proteolysis"/>
    <property type="evidence" value="ECO:0007669"/>
    <property type="project" value="UniProtKB-KW"/>
</dbReference>
<dbReference type="Gene3D" id="3.40.390.10">
    <property type="entry name" value="Collagenase (Catalytic Domain)"/>
    <property type="match status" value="1"/>
</dbReference>
<evidence type="ECO:0000313" key="10">
    <source>
        <dbReference type="Proteomes" id="UP000663841"/>
    </source>
</evidence>
<evidence type="ECO:0000256" key="5">
    <source>
        <dbReference type="ARBA" id="ARBA00022801"/>
    </source>
</evidence>
<comment type="caution">
    <text evidence="9">The sequence shown here is derived from an EMBL/GenBank/DDBJ whole genome shotgun (WGS) entry which is preliminary data.</text>
</comment>
<evidence type="ECO:0000256" key="4">
    <source>
        <dbReference type="ARBA" id="ARBA00022723"/>
    </source>
</evidence>
<feature type="domain" description="Lysine-specific metallo-endopeptidase" evidence="8">
    <location>
        <begin position="254"/>
        <end position="384"/>
    </location>
</feature>
<keyword evidence="4" id="KW-0479">Metal-binding</keyword>
<keyword evidence="6" id="KW-0862">Zinc</keyword>
<evidence type="ECO:0000256" key="6">
    <source>
        <dbReference type="ARBA" id="ARBA00022833"/>
    </source>
</evidence>
<evidence type="ECO:0000256" key="1">
    <source>
        <dbReference type="ARBA" id="ARBA00001947"/>
    </source>
</evidence>
<dbReference type="InterPro" id="IPR029463">
    <property type="entry name" value="Lys_MEP"/>
</dbReference>
<dbReference type="Gene3D" id="2.60.40.2970">
    <property type="match status" value="1"/>
</dbReference>
<dbReference type="PANTHER" id="PTHR37016:SF3">
    <property type="entry name" value="NEUTRAL PROTEASE 2-RELATED"/>
    <property type="match status" value="1"/>
</dbReference>
<keyword evidence="3" id="KW-0645">Protease</keyword>
<accession>A0A8H3GQY6</accession>
<dbReference type="Proteomes" id="UP000663841">
    <property type="component" value="Unassembled WGS sequence"/>
</dbReference>
<dbReference type="EMBL" id="CAJMWW010000258">
    <property type="protein sequence ID" value="CAE6460982.1"/>
    <property type="molecule type" value="Genomic_DNA"/>
</dbReference>
<gene>
    <name evidence="9" type="ORF">RDB_LOCUS151634</name>
</gene>
<name>A0A8H3GQY6_9AGAM</name>
<comment type="cofactor">
    <cofactor evidence="1">
        <name>Zn(2+)</name>
        <dbReference type="ChEBI" id="CHEBI:29105"/>
    </cofactor>
</comment>
<reference evidence="9" key="1">
    <citation type="submission" date="2021-01" db="EMBL/GenBank/DDBJ databases">
        <authorList>
            <person name="Kaushik A."/>
        </authorList>
    </citation>
    <scope>NUCLEOTIDE SEQUENCE</scope>
    <source>
        <strain evidence="9">AG3-T5</strain>
    </source>
</reference>
<protein>
    <recommendedName>
        <fullName evidence="8">Lysine-specific metallo-endopeptidase domain-containing protein</fullName>
    </recommendedName>
</protein>
<dbReference type="PANTHER" id="PTHR37016">
    <property type="match status" value="1"/>
</dbReference>
<evidence type="ECO:0000256" key="2">
    <source>
        <dbReference type="ARBA" id="ARBA00010279"/>
    </source>
</evidence>
<sequence length="390" mass="42892">MIGPWRLIADPASWDAPHIHSKRRASPPPTVDSILAPGAMLTFVITLLVASCRIVLSTPSLTLSISVPKSASSVDELSITTTIVNTGKHPLKLLNHPQTVLSHLPTRVFDIRRGNSTPEFTGMAVHYSPDYVIQKNNSVDFTFLAPGQTSEHIHALAGLYNFTRGGPGEYQIEGYHRFHHVDASGQIVSFDAETQSTRFELTGGLARSQRIALKSTGSLDGPKQMLQSGCTPDQQSMITEAATYADEYISNALAYLQTTSGDTPRYGTWFGIYDLQRIETVRSHYTNNLGRAMLSSYDCTPDSCQDGSVAYVWRQQPGVIHFCSWFWARPPYGSNSKAGTIIHELSHFAGTEDYVYGEVGSMDLARSAPMSAVMNADSHMYFAENYLALQ</sequence>
<dbReference type="SUPFAM" id="SSF55486">
    <property type="entry name" value="Metalloproteases ('zincins'), catalytic domain"/>
    <property type="match status" value="1"/>
</dbReference>
<dbReference type="AlphaFoldDB" id="A0A8H3GQY6"/>
<keyword evidence="7" id="KW-0482">Metalloprotease</keyword>
<dbReference type="InterPro" id="IPR024079">
    <property type="entry name" value="MetalloPept_cat_dom_sf"/>
</dbReference>
<dbReference type="Pfam" id="PF14521">
    <property type="entry name" value="Aspzincin_M35"/>
    <property type="match status" value="1"/>
</dbReference>
<evidence type="ECO:0000313" key="9">
    <source>
        <dbReference type="EMBL" id="CAE6460982.1"/>
    </source>
</evidence>
<organism evidence="9 10">
    <name type="scientific">Rhizoctonia solani</name>
    <dbReference type="NCBI Taxonomy" id="456999"/>
    <lineage>
        <taxon>Eukaryota</taxon>
        <taxon>Fungi</taxon>
        <taxon>Dikarya</taxon>
        <taxon>Basidiomycota</taxon>
        <taxon>Agaricomycotina</taxon>
        <taxon>Agaricomycetes</taxon>
        <taxon>Cantharellales</taxon>
        <taxon>Ceratobasidiaceae</taxon>
        <taxon>Rhizoctonia</taxon>
    </lineage>
</organism>
<dbReference type="SMART" id="SM01351">
    <property type="entry name" value="Aspzincin_M35"/>
    <property type="match status" value="1"/>
</dbReference>